<evidence type="ECO:0000313" key="4">
    <source>
        <dbReference type="EMBL" id="KAG5531839.1"/>
    </source>
</evidence>
<feature type="compositionally biased region" description="Low complexity" evidence="3">
    <location>
        <begin position="373"/>
        <end position="382"/>
    </location>
</feature>
<gene>
    <name evidence="4" type="ORF">RHGRI_026451</name>
</gene>
<comment type="caution">
    <text evidence="4">The sequence shown here is derived from an EMBL/GenBank/DDBJ whole genome shotgun (WGS) entry which is preliminary data.</text>
</comment>
<evidence type="ECO:0000256" key="1">
    <source>
        <dbReference type="ARBA" id="ARBA00022741"/>
    </source>
</evidence>
<organism evidence="4 5">
    <name type="scientific">Rhododendron griersonianum</name>
    <dbReference type="NCBI Taxonomy" id="479676"/>
    <lineage>
        <taxon>Eukaryota</taxon>
        <taxon>Viridiplantae</taxon>
        <taxon>Streptophyta</taxon>
        <taxon>Embryophyta</taxon>
        <taxon>Tracheophyta</taxon>
        <taxon>Spermatophyta</taxon>
        <taxon>Magnoliopsida</taxon>
        <taxon>eudicotyledons</taxon>
        <taxon>Gunneridae</taxon>
        <taxon>Pentapetalae</taxon>
        <taxon>asterids</taxon>
        <taxon>Ericales</taxon>
        <taxon>Ericaceae</taxon>
        <taxon>Ericoideae</taxon>
        <taxon>Rhodoreae</taxon>
        <taxon>Rhododendron</taxon>
    </lineage>
</organism>
<feature type="compositionally biased region" description="Acidic residues" evidence="3">
    <location>
        <begin position="296"/>
        <end position="331"/>
    </location>
</feature>
<dbReference type="InterPro" id="IPR051701">
    <property type="entry name" value="Mito_OM_Translocase_MSP1"/>
</dbReference>
<dbReference type="AlphaFoldDB" id="A0AAV6IXB2"/>
<dbReference type="Proteomes" id="UP000823749">
    <property type="component" value="Chromosome 9"/>
</dbReference>
<evidence type="ECO:0000256" key="2">
    <source>
        <dbReference type="ARBA" id="ARBA00022840"/>
    </source>
</evidence>
<dbReference type="GO" id="GO:0005741">
    <property type="term" value="C:mitochondrial outer membrane"/>
    <property type="evidence" value="ECO:0007669"/>
    <property type="project" value="TreeGrafter"/>
</dbReference>
<feature type="region of interest" description="Disordered" evidence="3">
    <location>
        <begin position="294"/>
        <end position="346"/>
    </location>
</feature>
<keyword evidence="2" id="KW-0067">ATP-binding</keyword>
<dbReference type="EMBL" id="JACTNZ010000009">
    <property type="protein sequence ID" value="KAG5531839.1"/>
    <property type="molecule type" value="Genomic_DNA"/>
</dbReference>
<accession>A0AAV6IXB2</accession>
<evidence type="ECO:0000313" key="5">
    <source>
        <dbReference type="Proteomes" id="UP000823749"/>
    </source>
</evidence>
<name>A0AAV6IXB2_9ERIC</name>
<protein>
    <recommendedName>
        <fullName evidence="6">P-loop containing nucleoside triphosphate hydrolases superfamily protein</fullName>
    </recommendedName>
</protein>
<feature type="region of interest" description="Disordered" evidence="3">
    <location>
        <begin position="373"/>
        <end position="401"/>
    </location>
</feature>
<dbReference type="PANTHER" id="PTHR45644">
    <property type="entry name" value="AAA ATPASE, PUTATIVE (AFU_ORTHOLOGUE AFUA_2G12920)-RELATED-RELATED"/>
    <property type="match status" value="1"/>
</dbReference>
<proteinExistence type="predicted"/>
<feature type="compositionally biased region" description="Basic and acidic residues" evidence="3">
    <location>
        <begin position="383"/>
        <end position="395"/>
    </location>
</feature>
<sequence length="718" mass="77899">MINLTGHTFPCGRYLLSTSEVAMYARRLKCKSRKWDLLLQQSKFFVSSNYRDQAGSSYSSFTTSTGACTPQVSLIRRYVLDSPSSRDVTPISRLIRLQGRTNANWSSRQLRCFSSEGDGSKASNDEHIPVKDGAHFDKGKVRREKVKENVKHCDAHARLGEQEQKEWLNNEILAIESKKKESPFLTRRERFKNEFLRRVVPWEKITVSWETFPYFIHEHTKKLLAECASSHLKHKKFTTAYGSRLTSSSARILLQSVPGTELYRERVVRALARDMQVPLLVLDSSVLAPYNFGEDCSSESESDGDNLESGEECTSESEVEDENDGSNEEEWTSSGEAKSEGSDDDDVQVSAEALKKLVPYNLEDFEKSVSGVSESSSAASKSENVETSDRPERPLKKGSGGDDSIVEGWIMGICRALLFHCGCVHFGTEVVLGGGFAGCCVGVHSSVFLVVLDGFSITILSGDRVKYVGPSVHIEADNRVILGKIPTSDGPTNAFTIISGRPLTSGQRGEIYEVNEDRVAVILDINESREGEGEKDENAAEKARKTSVYWINVKDVEHDLDTEAEECYIAMEALCEVLQSRKPIIVYFPDSSLWLSKAVSKSNRKEFVRKVHEMLDQLSGPVVLICGQNKVETGAKEKDKFTMILPSLGRLAKLSGGGGGGAVWWWSGNGGCGGGSGGGGDASCGGGGGGDASCGGGGGGDASCGGGGGDASGVAVGW</sequence>
<dbReference type="PANTHER" id="PTHR45644:SF56">
    <property type="entry name" value="AAA ATPASE, PUTATIVE (AFU_ORTHOLOGUE AFUA_2G12920)-RELATED"/>
    <property type="match status" value="1"/>
</dbReference>
<keyword evidence="5" id="KW-1185">Reference proteome</keyword>
<dbReference type="GO" id="GO:0005524">
    <property type="term" value="F:ATP binding"/>
    <property type="evidence" value="ECO:0007669"/>
    <property type="project" value="UniProtKB-KW"/>
</dbReference>
<reference evidence="4" key="1">
    <citation type="submission" date="2020-08" db="EMBL/GenBank/DDBJ databases">
        <title>Plant Genome Project.</title>
        <authorList>
            <person name="Zhang R.-G."/>
        </authorList>
    </citation>
    <scope>NUCLEOTIDE SEQUENCE</scope>
    <source>
        <strain evidence="4">WSP0</strain>
        <tissue evidence="4">Leaf</tissue>
    </source>
</reference>
<keyword evidence="1" id="KW-0547">Nucleotide-binding</keyword>
<evidence type="ECO:0000256" key="3">
    <source>
        <dbReference type="SAM" id="MobiDB-lite"/>
    </source>
</evidence>
<evidence type="ECO:0008006" key="6">
    <source>
        <dbReference type="Google" id="ProtNLM"/>
    </source>
</evidence>